<keyword evidence="3" id="KW-1185">Reference proteome</keyword>
<dbReference type="NCBIfam" id="NF047446">
    <property type="entry name" value="barrel_OmpL47"/>
    <property type="match status" value="2"/>
</dbReference>
<sequence length="773" mass="82045">MAEWLLVVAVMLIVSFVPALAHAQDRLPSGTSWTSSGAGVYSVTDATYGVTLTYDINNSSVWNGQSWDFGTTAADAADISYSWTYSGLHAWFHASANLKSYVEHNGVRTTTTLYNQSVSGFFNGSGVSSFHVVAGDKYGFTISGENYDYNSILRGTVGISTAPVIESAMTGTTGGDGWYTSNVGLSWTLSDPASGTITSTGCDPVSLATDTSVSGVTYACTASSAGGSSTKSVTIKRDTTAPVTTDNAPSGTALSNVQVDLSASDAASGVAATYYRIDGGAQQTGTTATLTTNGVHTLAYWSVDTAGNVETSHTVTVTISKPLLADVTFVADKETPTNQPVVVTAQFPAEAVVSQFSYDAALWSSYTAPLTIADNRTVYAKYQDAYGNWSDVAHYTVANIDKEAPELPVVTLSTTAPAQEVTVTITYSADTVIRRYQLWGDYDVPYTGPFVLTSNRTLSAYATDAAGNMSTTTIGITNLDIVPPTVALTIDNHATTAHKQDVTLTLDDQGTGAAYMQFSDDNAQWSEWEAYNTTKLYSLSAGEGQKHVYARLRDVAGNISQSAEATIMLDLPPVISLEVYDGSTRTNQPITVRATVNQGVLNATEHTFTENGSFEFIATDEGGNVAALTVTITNIDKAAPVTTLGQSTDSLTKHVTLDLSAVDSEAGVAATYYTVDGVSYTGSHLVLTRHGKHQITYWSADTTGNVEAPHSLEVEVNLLPFDDNGQLNLQAIIRQIDTGTLEQIDLNGDEVFDRHDIQMMLDAITPMFIPLAG</sequence>
<evidence type="ECO:0000313" key="2">
    <source>
        <dbReference type="EMBL" id="TFE83920.1"/>
    </source>
</evidence>
<feature type="chain" id="PRO_5021495652" description="Ig-like domain-containing protein" evidence="1">
    <location>
        <begin position="24"/>
        <end position="773"/>
    </location>
</feature>
<keyword evidence="1" id="KW-0732">Signal</keyword>
<protein>
    <recommendedName>
        <fullName evidence="4">Ig-like domain-containing protein</fullName>
    </recommendedName>
</protein>
<accession>A0A4Y8PSN3</accession>
<comment type="caution">
    <text evidence="2">The sequence shown here is derived from an EMBL/GenBank/DDBJ whole genome shotgun (WGS) entry which is preliminary data.</text>
</comment>
<gene>
    <name evidence="2" type="ORF">B5M42_21710</name>
</gene>
<dbReference type="AlphaFoldDB" id="A0A4Y8PSN3"/>
<name>A0A4Y8PSN3_9BACL</name>
<dbReference type="InterPro" id="IPR058094">
    <property type="entry name" value="Ig-like_OmpL47-like"/>
</dbReference>
<feature type="signal peptide" evidence="1">
    <location>
        <begin position="1"/>
        <end position="23"/>
    </location>
</feature>
<evidence type="ECO:0008006" key="4">
    <source>
        <dbReference type="Google" id="ProtNLM"/>
    </source>
</evidence>
<proteinExistence type="predicted"/>
<evidence type="ECO:0000256" key="1">
    <source>
        <dbReference type="SAM" id="SignalP"/>
    </source>
</evidence>
<organism evidence="2 3">
    <name type="scientific">Paenibacillus athensensis</name>
    <dbReference type="NCBI Taxonomy" id="1967502"/>
    <lineage>
        <taxon>Bacteria</taxon>
        <taxon>Bacillati</taxon>
        <taxon>Bacillota</taxon>
        <taxon>Bacilli</taxon>
        <taxon>Bacillales</taxon>
        <taxon>Paenibacillaceae</taxon>
        <taxon>Paenibacillus</taxon>
    </lineage>
</organism>
<reference evidence="2 3" key="1">
    <citation type="submission" date="2017-03" db="EMBL/GenBank/DDBJ databases">
        <title>Isolation of Levoglucosan Utilizing Bacteria.</title>
        <authorList>
            <person name="Arya A.S."/>
        </authorList>
    </citation>
    <scope>NUCLEOTIDE SEQUENCE [LARGE SCALE GENOMIC DNA]</scope>
    <source>
        <strain evidence="2 3">MEC069</strain>
    </source>
</reference>
<dbReference type="Gene3D" id="3.30.1920.20">
    <property type="match status" value="2"/>
</dbReference>
<evidence type="ECO:0000313" key="3">
    <source>
        <dbReference type="Proteomes" id="UP000298246"/>
    </source>
</evidence>
<dbReference type="Proteomes" id="UP000298246">
    <property type="component" value="Unassembled WGS sequence"/>
</dbReference>
<dbReference type="EMBL" id="MYFO01000041">
    <property type="protein sequence ID" value="TFE83920.1"/>
    <property type="molecule type" value="Genomic_DNA"/>
</dbReference>